<gene>
    <name evidence="1" type="ORF">PEVE_00022415</name>
</gene>
<dbReference type="EMBL" id="CALNXI010000003">
    <property type="protein sequence ID" value="CAH3013799.1"/>
    <property type="molecule type" value="Genomic_DNA"/>
</dbReference>
<proteinExistence type="predicted"/>
<dbReference type="Proteomes" id="UP001159427">
    <property type="component" value="Unassembled WGS sequence"/>
</dbReference>
<name>A0ABN8L9M8_9CNID</name>
<sequence length="96" mass="10916">MRTKMKFHHWISLNGVLQNVVFLSELKYLKRRIMYSYGHPGSFNPAVITNKEAHMIYGNMNKEAGSSQATGLFNSFFLEPACKKSCQAIADKLTDI</sequence>
<keyword evidence="2" id="KW-1185">Reference proteome</keyword>
<organism evidence="1 2">
    <name type="scientific">Porites evermanni</name>
    <dbReference type="NCBI Taxonomy" id="104178"/>
    <lineage>
        <taxon>Eukaryota</taxon>
        <taxon>Metazoa</taxon>
        <taxon>Cnidaria</taxon>
        <taxon>Anthozoa</taxon>
        <taxon>Hexacorallia</taxon>
        <taxon>Scleractinia</taxon>
        <taxon>Fungiina</taxon>
        <taxon>Poritidae</taxon>
        <taxon>Porites</taxon>
    </lineage>
</organism>
<evidence type="ECO:0000313" key="2">
    <source>
        <dbReference type="Proteomes" id="UP001159427"/>
    </source>
</evidence>
<reference evidence="1 2" key="1">
    <citation type="submission" date="2022-05" db="EMBL/GenBank/DDBJ databases">
        <authorList>
            <consortium name="Genoscope - CEA"/>
            <person name="William W."/>
        </authorList>
    </citation>
    <scope>NUCLEOTIDE SEQUENCE [LARGE SCALE GENOMIC DNA]</scope>
</reference>
<protein>
    <submittedName>
        <fullName evidence="1">Uncharacterized protein</fullName>
    </submittedName>
</protein>
<accession>A0ABN8L9M8</accession>
<evidence type="ECO:0000313" key="1">
    <source>
        <dbReference type="EMBL" id="CAH3013799.1"/>
    </source>
</evidence>
<comment type="caution">
    <text evidence="1">The sequence shown here is derived from an EMBL/GenBank/DDBJ whole genome shotgun (WGS) entry which is preliminary data.</text>
</comment>